<evidence type="ECO:0000313" key="3">
    <source>
        <dbReference type="Proteomes" id="UP001041814"/>
    </source>
</evidence>
<sequence>MACYDSIPLPQISAENRGNAAPNEPLRPTTAAPAPQAAEAAKPGDFGLENQPRAGRVEEIVSRIPGPFEGWDPKTRFRLENGQLWKVVDGSRASYSLQNPVAHIRRALLGSFLMEIDGVAQLIRVRRVE</sequence>
<name>A0ABS1DXM6_RUBGE</name>
<gene>
    <name evidence="2" type="ORF">CKO43_13960</name>
</gene>
<accession>A0ABS1DXM6</accession>
<dbReference type="Proteomes" id="UP001041814">
    <property type="component" value="Unassembled WGS sequence"/>
</dbReference>
<proteinExistence type="predicted"/>
<protein>
    <submittedName>
        <fullName evidence="2">Uncharacterized protein</fullName>
    </submittedName>
</protein>
<keyword evidence="3" id="KW-1185">Reference proteome</keyword>
<organism evidence="2 3">
    <name type="scientific">Rubrivivax gelatinosus</name>
    <name type="common">Rhodocyclus gelatinosus</name>
    <name type="synonym">Rhodopseudomonas gelatinosa</name>
    <dbReference type="NCBI Taxonomy" id="28068"/>
    <lineage>
        <taxon>Bacteria</taxon>
        <taxon>Pseudomonadati</taxon>
        <taxon>Pseudomonadota</taxon>
        <taxon>Betaproteobacteria</taxon>
        <taxon>Burkholderiales</taxon>
        <taxon>Sphaerotilaceae</taxon>
        <taxon>Rubrivivax</taxon>
    </lineage>
</organism>
<dbReference type="EMBL" id="NRRU01000049">
    <property type="protein sequence ID" value="MBK1713881.1"/>
    <property type="molecule type" value="Genomic_DNA"/>
</dbReference>
<evidence type="ECO:0000313" key="2">
    <source>
        <dbReference type="EMBL" id="MBK1713881.1"/>
    </source>
</evidence>
<reference evidence="2" key="2">
    <citation type="journal article" date="2020" name="Microorganisms">
        <title>Osmotic Adaptation and Compatible Solute Biosynthesis of Phototrophic Bacteria as Revealed from Genome Analyses.</title>
        <authorList>
            <person name="Imhoff J.F."/>
            <person name="Rahn T."/>
            <person name="Kunzel S."/>
            <person name="Keller A."/>
            <person name="Neulinger S.C."/>
        </authorList>
    </citation>
    <scope>NUCLEOTIDE SEQUENCE</scope>
    <source>
        <strain evidence="2">IM 151</strain>
    </source>
</reference>
<evidence type="ECO:0000256" key="1">
    <source>
        <dbReference type="SAM" id="MobiDB-lite"/>
    </source>
</evidence>
<comment type="caution">
    <text evidence="2">The sequence shown here is derived from an EMBL/GenBank/DDBJ whole genome shotgun (WGS) entry which is preliminary data.</text>
</comment>
<feature type="compositionally biased region" description="Low complexity" evidence="1">
    <location>
        <begin position="28"/>
        <end position="43"/>
    </location>
</feature>
<feature type="region of interest" description="Disordered" evidence="1">
    <location>
        <begin position="1"/>
        <end position="52"/>
    </location>
</feature>
<reference evidence="2" key="1">
    <citation type="submission" date="2017-08" db="EMBL/GenBank/DDBJ databases">
        <authorList>
            <person name="Imhoff J.F."/>
            <person name="Rahn T."/>
            <person name="Kuenzel S."/>
            <person name="Neulinger S.C."/>
        </authorList>
    </citation>
    <scope>NUCLEOTIDE SEQUENCE</scope>
    <source>
        <strain evidence="2">IM 151</strain>
    </source>
</reference>